<dbReference type="EMBL" id="VWXF01000001">
    <property type="protein sequence ID" value="NIF20567.1"/>
    <property type="molecule type" value="Genomic_DNA"/>
</dbReference>
<dbReference type="PRINTS" id="PR01374">
    <property type="entry name" value="TONBPROTEIN"/>
</dbReference>
<dbReference type="Pfam" id="PF03544">
    <property type="entry name" value="TonB_C"/>
    <property type="match status" value="1"/>
</dbReference>
<comment type="caution">
    <text evidence="8">The sequence shown here is derived from an EMBL/GenBank/DDBJ whole genome shotgun (WGS) entry which is preliminary data.</text>
</comment>
<evidence type="ECO:0000256" key="3">
    <source>
        <dbReference type="ARBA" id="ARBA00022989"/>
    </source>
</evidence>
<comment type="subcellular location">
    <subcellularLocation>
        <location evidence="5">Cell inner membrane</location>
        <topology evidence="5">Single-pass membrane protein</topology>
        <orientation evidence="5">Periplasmic side</orientation>
    </subcellularLocation>
    <subcellularLocation>
        <location evidence="1">Membrane</location>
        <topology evidence="1">Single-pass membrane protein</topology>
    </subcellularLocation>
</comment>
<keyword evidence="4" id="KW-0472">Membrane</keyword>
<evidence type="ECO:0000256" key="2">
    <source>
        <dbReference type="ARBA" id="ARBA00022692"/>
    </source>
</evidence>
<dbReference type="InterPro" id="IPR037682">
    <property type="entry name" value="TonB_C"/>
</dbReference>
<evidence type="ECO:0000256" key="4">
    <source>
        <dbReference type="ARBA" id="ARBA00023136"/>
    </source>
</evidence>
<organism evidence="8 9">
    <name type="scientific">Candidatus Pantoea multigeneris</name>
    <dbReference type="NCBI Taxonomy" id="2608357"/>
    <lineage>
        <taxon>Bacteria</taxon>
        <taxon>Pseudomonadati</taxon>
        <taxon>Pseudomonadota</taxon>
        <taxon>Gammaproteobacteria</taxon>
        <taxon>Enterobacterales</taxon>
        <taxon>Erwiniaceae</taxon>
        <taxon>Pantoea</taxon>
    </lineage>
</organism>
<dbReference type="PROSITE" id="PS52015">
    <property type="entry name" value="TONB_CTD"/>
    <property type="match status" value="1"/>
</dbReference>
<keyword evidence="9" id="KW-1185">Reference proteome</keyword>
<gene>
    <name evidence="8" type="ORF">F3J40_02900</name>
</gene>
<keyword evidence="5" id="KW-0653">Protein transport</keyword>
<keyword evidence="6" id="KW-0732">Signal</keyword>
<feature type="domain" description="TonB C-terminal" evidence="7">
    <location>
        <begin position="13"/>
        <end position="98"/>
    </location>
</feature>
<evidence type="ECO:0000313" key="8">
    <source>
        <dbReference type="EMBL" id="NIF20567.1"/>
    </source>
</evidence>
<keyword evidence="5" id="KW-1003">Cell membrane</keyword>
<name>A0ABX0R880_9GAMM</name>
<reference evidence="8 9" key="1">
    <citation type="journal article" date="2019" name="bioRxiv">
        <title>Bacteria contribute to plant secondary compound degradation in a generalist herbivore system.</title>
        <authorList>
            <person name="Francoeur C.B."/>
            <person name="Khadempour L."/>
            <person name="Moreira-Soto R.D."/>
            <person name="Gotting K."/>
            <person name="Book A.J."/>
            <person name="Pinto-Tomas A.A."/>
            <person name="Keefover-Ring K."/>
            <person name="Currie C.R."/>
        </authorList>
    </citation>
    <scope>NUCLEOTIDE SEQUENCE [LARGE SCALE GENOMIC DNA]</scope>
    <source>
        <strain evidence="8">Acro-835</strain>
    </source>
</reference>
<evidence type="ECO:0000256" key="5">
    <source>
        <dbReference type="RuleBase" id="RU362123"/>
    </source>
</evidence>
<dbReference type="InterPro" id="IPR006260">
    <property type="entry name" value="TonB/TolA_C"/>
</dbReference>
<protein>
    <recommendedName>
        <fullName evidence="5">Protein TonB</fullName>
    </recommendedName>
</protein>
<evidence type="ECO:0000256" key="1">
    <source>
        <dbReference type="ARBA" id="ARBA00004167"/>
    </source>
</evidence>
<feature type="chain" id="PRO_5046364231" description="Protein TonB" evidence="6">
    <location>
        <begin position="22"/>
        <end position="98"/>
    </location>
</feature>
<comment type="function">
    <text evidence="5">Interacts with outer membrane receptor proteins that carry out high-affinity binding and energy dependent uptake into the periplasmic space of specific substrates. It could act to transduce energy from the cytoplasmic membrane to specific energy-requiring processes in the outer membrane, resulting in the release into the periplasm of ligands bound by these outer membrane proteins.</text>
</comment>
<dbReference type="Gene3D" id="3.30.2420.10">
    <property type="entry name" value="TonB"/>
    <property type="match status" value="1"/>
</dbReference>
<dbReference type="SUPFAM" id="SSF74653">
    <property type="entry name" value="TolA/TonB C-terminal domain"/>
    <property type="match status" value="1"/>
</dbReference>
<proteinExistence type="inferred from homology"/>
<keyword evidence="5" id="KW-0735">Signal-anchor</keyword>
<dbReference type="Proteomes" id="UP001515683">
    <property type="component" value="Unassembled WGS sequence"/>
</dbReference>
<keyword evidence="3" id="KW-1133">Transmembrane helix</keyword>
<dbReference type="RefSeq" id="WP_167012517.1">
    <property type="nucleotide sequence ID" value="NZ_VWXF01000001.1"/>
</dbReference>
<dbReference type="InterPro" id="IPR003538">
    <property type="entry name" value="TonB"/>
</dbReference>
<evidence type="ECO:0000256" key="6">
    <source>
        <dbReference type="SAM" id="SignalP"/>
    </source>
</evidence>
<comment type="similarity">
    <text evidence="5">Belongs to the TonB family.</text>
</comment>
<keyword evidence="2" id="KW-0812">Transmembrane</keyword>
<evidence type="ECO:0000259" key="7">
    <source>
        <dbReference type="PROSITE" id="PS52015"/>
    </source>
</evidence>
<feature type="signal peptide" evidence="6">
    <location>
        <begin position="1"/>
        <end position="21"/>
    </location>
</feature>
<keyword evidence="5" id="KW-0813">Transport</keyword>
<accession>A0ABX0R880</accession>
<evidence type="ECO:0000313" key="9">
    <source>
        <dbReference type="Proteomes" id="UP001515683"/>
    </source>
</evidence>
<keyword evidence="5" id="KW-0997">Cell inner membrane</keyword>
<sequence>MNNLPKLFLVFLMLSFSSAGANENKVSYPERAWYLGQSGSVDVMYDIGDTGKAENVRVISSTPAYLFDDAVRDQIYKWRFPKGRPEKDIRIKISFERS</sequence>
<dbReference type="NCBIfam" id="TIGR01352">
    <property type="entry name" value="tonB_Cterm"/>
    <property type="match status" value="1"/>
</dbReference>